<dbReference type="SUPFAM" id="SSF46458">
    <property type="entry name" value="Globin-like"/>
    <property type="match status" value="1"/>
</dbReference>
<evidence type="ECO:0000259" key="5">
    <source>
        <dbReference type="Pfam" id="PF00042"/>
    </source>
</evidence>
<evidence type="ECO:0000256" key="2">
    <source>
        <dbReference type="ARBA" id="ARBA00022723"/>
    </source>
</evidence>
<proteinExistence type="inferred from homology"/>
<evidence type="ECO:0000313" key="7">
    <source>
        <dbReference type="WBParaSite" id="HCON_00139400-00001"/>
    </source>
</evidence>
<dbReference type="GO" id="GO:0046872">
    <property type="term" value="F:metal ion binding"/>
    <property type="evidence" value="ECO:0007669"/>
    <property type="project" value="UniProtKB-KW"/>
</dbReference>
<keyword evidence="1 4" id="KW-0349">Heme</keyword>
<dbReference type="Pfam" id="PF00042">
    <property type="entry name" value="Globin"/>
    <property type="match status" value="1"/>
</dbReference>
<keyword evidence="6" id="KW-1185">Reference proteome</keyword>
<dbReference type="Gene3D" id="1.10.490.10">
    <property type="entry name" value="Globins"/>
    <property type="match status" value="1"/>
</dbReference>
<evidence type="ECO:0000256" key="4">
    <source>
        <dbReference type="RuleBase" id="RU000356"/>
    </source>
</evidence>
<dbReference type="GO" id="GO:0019825">
    <property type="term" value="F:oxygen binding"/>
    <property type="evidence" value="ECO:0007669"/>
    <property type="project" value="InterPro"/>
</dbReference>
<protein>
    <submittedName>
        <fullName evidence="7">GLOBIN domain-containing protein</fullName>
    </submittedName>
</protein>
<dbReference type="WBParaSite" id="HCON_00139400-00001">
    <property type="protein sequence ID" value="HCON_00139400-00001"/>
    <property type="gene ID" value="HCON_00139400"/>
</dbReference>
<dbReference type="GO" id="GO:0020037">
    <property type="term" value="F:heme binding"/>
    <property type="evidence" value="ECO:0007669"/>
    <property type="project" value="InterPro"/>
</dbReference>
<dbReference type="AlphaFoldDB" id="A0A7I4YSQ5"/>
<keyword evidence="4" id="KW-0561">Oxygen transport</keyword>
<dbReference type="OrthoDB" id="436496at2759"/>
<reference evidence="7" key="1">
    <citation type="submission" date="2020-12" db="UniProtKB">
        <authorList>
            <consortium name="WormBaseParasite"/>
        </authorList>
    </citation>
    <scope>IDENTIFICATION</scope>
    <source>
        <strain evidence="7">MHco3</strain>
    </source>
</reference>
<dbReference type="InterPro" id="IPR050532">
    <property type="entry name" value="Globin-like_OT"/>
</dbReference>
<dbReference type="InterPro" id="IPR044399">
    <property type="entry name" value="Mb-like_M"/>
</dbReference>
<accession>A0A7I4YSQ5</accession>
<keyword evidence="3" id="KW-0408">Iron</keyword>
<keyword evidence="2" id="KW-0479">Metal-binding</keyword>
<dbReference type="CDD" id="cd01040">
    <property type="entry name" value="Mb-like"/>
    <property type="match status" value="1"/>
</dbReference>
<dbReference type="Proteomes" id="UP000025227">
    <property type="component" value="Unplaced"/>
</dbReference>
<keyword evidence="4" id="KW-0813">Transport</keyword>
<name>A0A7I4YSQ5_HAECO</name>
<dbReference type="InterPro" id="IPR000971">
    <property type="entry name" value="Globin"/>
</dbReference>
<feature type="domain" description="Globin" evidence="5">
    <location>
        <begin position="134"/>
        <end position="217"/>
    </location>
</feature>
<evidence type="ECO:0000256" key="3">
    <source>
        <dbReference type="ARBA" id="ARBA00023004"/>
    </source>
</evidence>
<evidence type="ECO:0000313" key="6">
    <source>
        <dbReference type="Proteomes" id="UP000025227"/>
    </source>
</evidence>
<organism evidence="6 7">
    <name type="scientific">Haemonchus contortus</name>
    <name type="common">Barber pole worm</name>
    <dbReference type="NCBI Taxonomy" id="6289"/>
    <lineage>
        <taxon>Eukaryota</taxon>
        <taxon>Metazoa</taxon>
        <taxon>Ecdysozoa</taxon>
        <taxon>Nematoda</taxon>
        <taxon>Chromadorea</taxon>
        <taxon>Rhabditida</taxon>
        <taxon>Rhabditina</taxon>
        <taxon>Rhabditomorpha</taxon>
        <taxon>Strongyloidea</taxon>
        <taxon>Trichostrongylidae</taxon>
        <taxon>Haemonchus</taxon>
    </lineage>
</organism>
<evidence type="ECO:0000256" key="1">
    <source>
        <dbReference type="ARBA" id="ARBA00022617"/>
    </source>
</evidence>
<comment type="similarity">
    <text evidence="4">Belongs to the globin family.</text>
</comment>
<dbReference type="InterPro" id="IPR012292">
    <property type="entry name" value="Globin/Proto"/>
</dbReference>
<dbReference type="PANTHER" id="PTHR46458">
    <property type="entry name" value="BLR2807 PROTEIN"/>
    <property type="match status" value="1"/>
</dbReference>
<dbReference type="PANTHER" id="PTHR46458:SF6">
    <property type="entry name" value="GLOBIN FAMILY PROFILE DOMAIN-CONTAINING PROTEIN"/>
    <property type="match status" value="1"/>
</dbReference>
<dbReference type="GO" id="GO:0005344">
    <property type="term" value="F:oxygen carrier activity"/>
    <property type="evidence" value="ECO:0007669"/>
    <property type="project" value="UniProtKB-KW"/>
</dbReference>
<sequence>MTSPMYREYRVKELVDETMKNVVEAACSMESDRETVVAVEKETELGEHLLVEEMTEEEESDTDLSDSVFFAEAGDMARAHWIQLYKLNRQAAVTQNALLYIVENHKHVRPVWQFGLKIDESNKNWKALLFNDFYFRHHSASIQSAITMAMENLEDRECMRKLLNEIGAHHFFYDACEPHLELFEQALLFALRNTLPGDSKMDEQTEHSWIEFLKDIKTFIGEGIAIQRNTYLQECMTPLEIDDIRSKWRKIGEFGLQEAGEIVCERAIQSYTMLIGTHSLEMNIPFRRSSEVFGKFAQMIMQAFDVAVKSYSETLGFSNLATEIRDFVVTCMVLDMCPTFARKAILEGMFAMLRRVFGESELSECATRKWTKLYRVLEQAIIVNIVEY</sequence>
<dbReference type="InterPro" id="IPR009050">
    <property type="entry name" value="Globin-like_sf"/>
</dbReference>